<dbReference type="NCBIfam" id="NF047593">
    <property type="entry name" value="IS66_ISAeme5_TnpA"/>
    <property type="match status" value="1"/>
</dbReference>
<protein>
    <submittedName>
        <fullName evidence="1">IS66 family insertion sequence element accessory protein TnpB</fullName>
    </submittedName>
</protein>
<sequence>MEKDLQLLGKNQRTEEWVQRVSECRSSGLTVQNWCEQHEINDKTYYYWQRRVWESMSESRNSRFVQIPAETATAGQNMAVRIRINGAEAEICAGTDAATIEAVCRAFREC</sequence>
<dbReference type="Proteomes" id="UP000515909">
    <property type="component" value="Chromosome"/>
</dbReference>
<dbReference type="Pfam" id="PF01527">
    <property type="entry name" value="HTH_Tnp_1"/>
    <property type="match status" value="1"/>
</dbReference>
<accession>A0A7G8T9I7</accession>
<organism evidence="1 2">
    <name type="scientific">Caproicibacter fermentans</name>
    <dbReference type="NCBI Taxonomy" id="2576756"/>
    <lineage>
        <taxon>Bacteria</taxon>
        <taxon>Bacillati</taxon>
        <taxon>Bacillota</taxon>
        <taxon>Clostridia</taxon>
        <taxon>Eubacteriales</taxon>
        <taxon>Acutalibacteraceae</taxon>
        <taxon>Caproicibacter</taxon>
    </lineage>
</organism>
<evidence type="ECO:0000313" key="2">
    <source>
        <dbReference type="Proteomes" id="UP000515909"/>
    </source>
</evidence>
<dbReference type="InterPro" id="IPR002514">
    <property type="entry name" value="Transposase_8"/>
</dbReference>
<dbReference type="GO" id="GO:0006313">
    <property type="term" value="P:DNA transposition"/>
    <property type="evidence" value="ECO:0007669"/>
    <property type="project" value="InterPro"/>
</dbReference>
<evidence type="ECO:0000313" key="1">
    <source>
        <dbReference type="EMBL" id="QNK40278.1"/>
    </source>
</evidence>
<dbReference type="GO" id="GO:0003677">
    <property type="term" value="F:DNA binding"/>
    <property type="evidence" value="ECO:0007669"/>
    <property type="project" value="InterPro"/>
</dbReference>
<dbReference type="GO" id="GO:0004803">
    <property type="term" value="F:transposase activity"/>
    <property type="evidence" value="ECO:0007669"/>
    <property type="project" value="InterPro"/>
</dbReference>
<dbReference type="KEGG" id="cfem:HCR03_16615"/>
<dbReference type="AlphaFoldDB" id="A0A7G8T9I7"/>
<proteinExistence type="predicted"/>
<name>A0A7G8T9I7_9FIRM</name>
<gene>
    <name evidence="1" type="ORF">HCR03_16615</name>
</gene>
<dbReference type="EMBL" id="CP060286">
    <property type="protein sequence ID" value="QNK40278.1"/>
    <property type="molecule type" value="Genomic_DNA"/>
</dbReference>
<dbReference type="RefSeq" id="WP_187035509.1">
    <property type="nucleotide sequence ID" value="NZ_CP060286.1"/>
</dbReference>
<reference evidence="1 2" key="1">
    <citation type="submission" date="2020-08" db="EMBL/GenBank/DDBJ databases">
        <title>The isolate Caproiciproducens sp. 7D4C2 produces n-caproate at mildly acidic conditions from hexoses: genome and rBOX comparison with related strains and chain-elongating bacteria.</title>
        <authorList>
            <person name="Esquivel-Elizondo S."/>
            <person name="Bagci C."/>
            <person name="Temovska M."/>
            <person name="Jeon B.S."/>
            <person name="Bessarab I."/>
            <person name="Williams R.B.H."/>
            <person name="Huson D.H."/>
            <person name="Angenent L.T."/>
        </authorList>
    </citation>
    <scope>NUCLEOTIDE SEQUENCE [LARGE SCALE GENOMIC DNA]</scope>
    <source>
        <strain evidence="1 2">7D4C2</strain>
    </source>
</reference>